<dbReference type="EMBL" id="CP136051">
    <property type="protein sequence ID" value="WOK05980.1"/>
    <property type="molecule type" value="Genomic_DNA"/>
</dbReference>
<organism evidence="4 5">
    <name type="scientific">Imperialibacter roseus</name>
    <dbReference type="NCBI Taxonomy" id="1324217"/>
    <lineage>
        <taxon>Bacteria</taxon>
        <taxon>Pseudomonadati</taxon>
        <taxon>Bacteroidota</taxon>
        <taxon>Cytophagia</taxon>
        <taxon>Cytophagales</taxon>
        <taxon>Flammeovirgaceae</taxon>
        <taxon>Imperialibacter</taxon>
    </lineage>
</organism>
<dbReference type="InterPro" id="IPR016181">
    <property type="entry name" value="Acyl_CoA_acyltransferase"/>
</dbReference>
<dbReference type="Pfam" id="PF00583">
    <property type="entry name" value="Acetyltransf_1"/>
    <property type="match status" value="1"/>
</dbReference>
<dbReference type="Gene3D" id="3.40.630.30">
    <property type="match status" value="1"/>
</dbReference>
<dbReference type="PROSITE" id="PS51186">
    <property type="entry name" value="GNAT"/>
    <property type="match status" value="1"/>
</dbReference>
<accession>A0ABZ0IPR6</accession>
<evidence type="ECO:0000313" key="5">
    <source>
        <dbReference type="Proteomes" id="UP001302349"/>
    </source>
</evidence>
<proteinExistence type="predicted"/>
<dbReference type="PANTHER" id="PTHR43420">
    <property type="entry name" value="ACETYLTRANSFERASE"/>
    <property type="match status" value="1"/>
</dbReference>
<evidence type="ECO:0000256" key="1">
    <source>
        <dbReference type="ARBA" id="ARBA00022679"/>
    </source>
</evidence>
<name>A0ABZ0IPR6_9BACT</name>
<evidence type="ECO:0000259" key="3">
    <source>
        <dbReference type="PROSITE" id="PS51186"/>
    </source>
</evidence>
<dbReference type="RefSeq" id="WP_317488720.1">
    <property type="nucleotide sequence ID" value="NZ_CP136051.1"/>
</dbReference>
<feature type="domain" description="N-acetyltransferase" evidence="3">
    <location>
        <begin position="24"/>
        <end position="174"/>
    </location>
</feature>
<dbReference type="InterPro" id="IPR050680">
    <property type="entry name" value="YpeA/RimI_acetyltransf"/>
</dbReference>
<dbReference type="SUPFAM" id="SSF55729">
    <property type="entry name" value="Acyl-CoA N-acyltransferases (Nat)"/>
    <property type="match status" value="1"/>
</dbReference>
<protein>
    <submittedName>
        <fullName evidence="4">GNAT family N-acetyltransferase</fullName>
    </submittedName>
</protein>
<keyword evidence="5" id="KW-1185">Reference proteome</keyword>
<evidence type="ECO:0000256" key="2">
    <source>
        <dbReference type="ARBA" id="ARBA00023315"/>
    </source>
</evidence>
<evidence type="ECO:0000313" key="4">
    <source>
        <dbReference type="EMBL" id="WOK05980.1"/>
    </source>
</evidence>
<reference evidence="4 5" key="1">
    <citation type="journal article" date="2023" name="Microbiol. Resour. Announc.">
        <title>Complete Genome Sequence of Imperialibacter roseus strain P4T.</title>
        <authorList>
            <person name="Tizabi D.R."/>
            <person name="Bachvaroff T."/>
            <person name="Hill R.T."/>
        </authorList>
    </citation>
    <scope>NUCLEOTIDE SEQUENCE [LARGE SCALE GENOMIC DNA]</scope>
    <source>
        <strain evidence="4 5">P4T</strain>
    </source>
</reference>
<dbReference type="CDD" id="cd04301">
    <property type="entry name" value="NAT_SF"/>
    <property type="match status" value="1"/>
</dbReference>
<sequence>MRKNISFKRVGTDQAETLLDIAELTFRVGFQHLNDPEDFEAYMAEAFSLQQTKKELGTEGSEFYFAIMGEEVVGYIKLNHGAAQTDIATEPGIELQRIYVMPEHQGKGIGQQLLDFAIGTGKERQFPYLWLGVWEKNDGAIRFYKRHGFQQFGSHTFMLGNDPQTDLLMKLPLG</sequence>
<dbReference type="InterPro" id="IPR000182">
    <property type="entry name" value="GNAT_dom"/>
</dbReference>
<dbReference type="Proteomes" id="UP001302349">
    <property type="component" value="Chromosome"/>
</dbReference>
<keyword evidence="2" id="KW-0012">Acyltransferase</keyword>
<gene>
    <name evidence="4" type="ORF">RT717_23160</name>
</gene>
<keyword evidence="1" id="KW-0808">Transferase</keyword>